<reference evidence="1" key="1">
    <citation type="submission" date="2021-04" db="EMBL/GenBank/DDBJ databases">
        <title>Sequencing of actinobacteria type strains.</title>
        <authorList>
            <person name="Nguyen G.-S."/>
            <person name="Wentzel A."/>
        </authorList>
    </citation>
    <scope>NUCLEOTIDE SEQUENCE</scope>
    <source>
        <strain evidence="1">DSM 42095</strain>
    </source>
</reference>
<dbReference type="Pfam" id="PF19979">
    <property type="entry name" value="DUF6415"/>
    <property type="match status" value="1"/>
</dbReference>
<sequence length="112" mass="12341">MHAEEIKEAISRALTERSVLPPYGELYSLHETLVGHIETLMPVASQQIDGLWHGAPEWYRKRARLDAIAYEVRQGLGPGLQSAASHVRSLGYALRFLSENTGALEAGKSARS</sequence>
<dbReference type="InterPro" id="IPR046300">
    <property type="entry name" value="DUF6415"/>
</dbReference>
<evidence type="ECO:0000313" key="1">
    <source>
        <dbReference type="EMBL" id="MBR7672257.1"/>
    </source>
</evidence>
<protein>
    <submittedName>
        <fullName evidence="1">Uncharacterized protein</fullName>
    </submittedName>
</protein>
<dbReference type="Proteomes" id="UP000675554">
    <property type="component" value="Unassembled WGS sequence"/>
</dbReference>
<keyword evidence="2" id="KW-1185">Reference proteome</keyword>
<organism evidence="1 2">
    <name type="scientific">Streptomyces daliensis</name>
    <dbReference type="NCBI Taxonomy" id="299421"/>
    <lineage>
        <taxon>Bacteria</taxon>
        <taxon>Bacillati</taxon>
        <taxon>Actinomycetota</taxon>
        <taxon>Actinomycetes</taxon>
        <taxon>Kitasatosporales</taxon>
        <taxon>Streptomycetaceae</taxon>
        <taxon>Streptomyces</taxon>
    </lineage>
</organism>
<proteinExistence type="predicted"/>
<comment type="caution">
    <text evidence="1">The sequence shown here is derived from an EMBL/GenBank/DDBJ whole genome shotgun (WGS) entry which is preliminary data.</text>
</comment>
<dbReference type="EMBL" id="JAGSMN010000083">
    <property type="protein sequence ID" value="MBR7672257.1"/>
    <property type="molecule type" value="Genomic_DNA"/>
</dbReference>
<accession>A0A8T4IR35</accession>
<dbReference type="AlphaFoldDB" id="A0A8T4IR35"/>
<name>A0A8T4IR35_9ACTN</name>
<gene>
    <name evidence="1" type="ORF">KDA82_04275</name>
</gene>
<evidence type="ECO:0000313" key="2">
    <source>
        <dbReference type="Proteomes" id="UP000675554"/>
    </source>
</evidence>